<feature type="transmembrane region" description="Helical" evidence="11">
    <location>
        <begin position="12"/>
        <end position="36"/>
    </location>
</feature>
<evidence type="ECO:0000313" key="13">
    <source>
        <dbReference type="Proteomes" id="UP000722125"/>
    </source>
</evidence>
<keyword evidence="2" id="KW-0813">Transport</keyword>
<evidence type="ECO:0000256" key="11">
    <source>
        <dbReference type="SAM" id="Phobius"/>
    </source>
</evidence>
<accession>A0ABS5TZI3</accession>
<feature type="transmembrane region" description="Helical" evidence="11">
    <location>
        <begin position="209"/>
        <end position="227"/>
    </location>
</feature>
<evidence type="ECO:0000256" key="1">
    <source>
        <dbReference type="ARBA" id="ARBA00004651"/>
    </source>
</evidence>
<dbReference type="Pfam" id="PF02653">
    <property type="entry name" value="BPD_transp_2"/>
    <property type="match status" value="1"/>
</dbReference>
<evidence type="ECO:0000256" key="3">
    <source>
        <dbReference type="ARBA" id="ARBA00022475"/>
    </source>
</evidence>
<feature type="transmembrane region" description="Helical" evidence="11">
    <location>
        <begin position="282"/>
        <end position="305"/>
    </location>
</feature>
<evidence type="ECO:0000256" key="9">
    <source>
        <dbReference type="ARBA" id="ARBA00035611"/>
    </source>
</evidence>
<keyword evidence="4" id="KW-0997">Cell inner membrane</keyword>
<organism evidence="12 13">
    <name type="scientific">Cellulomonas fulva</name>
    <dbReference type="NCBI Taxonomy" id="2835530"/>
    <lineage>
        <taxon>Bacteria</taxon>
        <taxon>Bacillati</taxon>
        <taxon>Actinomycetota</taxon>
        <taxon>Actinomycetes</taxon>
        <taxon>Micrococcales</taxon>
        <taxon>Cellulomonadaceae</taxon>
        <taxon>Cellulomonas</taxon>
    </lineage>
</organism>
<evidence type="ECO:0000313" key="12">
    <source>
        <dbReference type="EMBL" id="MBT0994436.1"/>
    </source>
</evidence>
<evidence type="ECO:0000256" key="10">
    <source>
        <dbReference type="ARBA" id="ARBA00035686"/>
    </source>
</evidence>
<dbReference type="CDD" id="cd06579">
    <property type="entry name" value="TM_PBP1_transp_AraH_like"/>
    <property type="match status" value="1"/>
</dbReference>
<feature type="transmembrane region" description="Helical" evidence="11">
    <location>
        <begin position="233"/>
        <end position="251"/>
    </location>
</feature>
<keyword evidence="3" id="KW-1003">Cell membrane</keyword>
<evidence type="ECO:0000256" key="4">
    <source>
        <dbReference type="ARBA" id="ARBA00022519"/>
    </source>
</evidence>
<feature type="transmembrane region" description="Helical" evidence="11">
    <location>
        <begin position="74"/>
        <end position="92"/>
    </location>
</feature>
<sequence>MRGTTSALWSRLRVGELGVLPIAAGLVLLWAVLAAFEPAFLSADNLVNLTQQSVVVGVLALGVVLTMHIGQIDLSVGALSGLAAALVAVGTVQVGWPLWLAVLLAVLTGAVVGLGYGLVCTFLGVPAIVFTLAGLLAVTGLQLRVLGPTGSVNLPFESWLVELCQTTYLLPVTAWTLVVLVVAGYAGALVLDRVRRDRADLPVPSAARAAGKVTALAVVLAVSVAYLGTNRGVGALFALFVALVAVCDLLLRRTRWGRHVRAAGGDVTAARRAGVPVDRVRVSVFVACSTLAALAGVVAAGRLAAANQATGSAEVTLFAIAAAVIGGTSLFGGRGSAWSALVGALVVQSIANGLVLINLDPSARFVVTGVVLAAAVTIDALMRRARETA</sequence>
<keyword evidence="6 11" id="KW-0812">Transmembrane</keyword>
<feature type="transmembrane region" description="Helical" evidence="11">
    <location>
        <begin position="167"/>
        <end position="188"/>
    </location>
</feature>
<dbReference type="InterPro" id="IPR001851">
    <property type="entry name" value="ABC_transp_permease"/>
</dbReference>
<evidence type="ECO:0000256" key="8">
    <source>
        <dbReference type="ARBA" id="ARBA00023136"/>
    </source>
</evidence>
<feature type="transmembrane region" description="Helical" evidence="11">
    <location>
        <begin position="363"/>
        <end position="382"/>
    </location>
</feature>
<comment type="subcellular location">
    <subcellularLocation>
        <location evidence="1">Cell membrane</location>
        <topology evidence="1">Multi-pass membrane protein</topology>
    </subcellularLocation>
</comment>
<dbReference type="PANTHER" id="PTHR32196">
    <property type="entry name" value="ABC TRANSPORTER PERMEASE PROTEIN YPHD-RELATED-RELATED"/>
    <property type="match status" value="1"/>
</dbReference>
<comment type="caution">
    <text evidence="12">The sequence shown here is derived from an EMBL/GenBank/DDBJ whole genome shotgun (WGS) entry which is preliminary data.</text>
</comment>
<keyword evidence="5" id="KW-0762">Sugar transport</keyword>
<evidence type="ECO:0000256" key="6">
    <source>
        <dbReference type="ARBA" id="ARBA00022692"/>
    </source>
</evidence>
<gene>
    <name evidence="12" type="ORF">KIN34_09070</name>
</gene>
<dbReference type="PANTHER" id="PTHR32196:SF32">
    <property type="entry name" value="XYLOSE TRANSPORT SYSTEM PERMEASE PROTEIN XYLH"/>
    <property type="match status" value="1"/>
</dbReference>
<feature type="transmembrane region" description="Helical" evidence="11">
    <location>
        <begin position="311"/>
        <end position="331"/>
    </location>
</feature>
<feature type="transmembrane region" description="Helical" evidence="11">
    <location>
        <begin position="48"/>
        <end position="67"/>
    </location>
</feature>
<keyword evidence="7 11" id="KW-1133">Transmembrane helix</keyword>
<feature type="transmembrane region" description="Helical" evidence="11">
    <location>
        <begin position="127"/>
        <end position="147"/>
    </location>
</feature>
<evidence type="ECO:0000256" key="5">
    <source>
        <dbReference type="ARBA" id="ARBA00022597"/>
    </source>
</evidence>
<name>A0ABS5TZI3_9CELL</name>
<evidence type="ECO:0000256" key="7">
    <source>
        <dbReference type="ARBA" id="ARBA00022989"/>
    </source>
</evidence>
<reference evidence="12 13" key="1">
    <citation type="submission" date="2021-05" db="EMBL/GenBank/DDBJ databases">
        <title>Description of Cellulomonas sp. DKR-3 sp. nov.</title>
        <authorList>
            <person name="Dahal R.H."/>
            <person name="Chaudhary D.K."/>
        </authorList>
    </citation>
    <scope>NUCLEOTIDE SEQUENCE [LARGE SCALE GENOMIC DNA]</scope>
    <source>
        <strain evidence="12 13">DKR-3</strain>
    </source>
</reference>
<comment type="function">
    <text evidence="9">Part of the binding-protein-dependent transport system for D-xylose. Probably responsible for the translocation of the substrate across the membrane.</text>
</comment>
<protein>
    <recommendedName>
        <fullName evidence="10">Xylose transport system permease protein XylH</fullName>
    </recommendedName>
</protein>
<feature type="transmembrane region" description="Helical" evidence="11">
    <location>
        <begin position="98"/>
        <end position="120"/>
    </location>
</feature>
<evidence type="ECO:0000256" key="2">
    <source>
        <dbReference type="ARBA" id="ARBA00022448"/>
    </source>
</evidence>
<proteinExistence type="predicted"/>
<keyword evidence="8 11" id="KW-0472">Membrane</keyword>
<dbReference type="Proteomes" id="UP000722125">
    <property type="component" value="Unassembled WGS sequence"/>
</dbReference>
<keyword evidence="13" id="KW-1185">Reference proteome</keyword>
<dbReference type="EMBL" id="JAHBOH010000001">
    <property type="protein sequence ID" value="MBT0994436.1"/>
    <property type="molecule type" value="Genomic_DNA"/>
</dbReference>
<feature type="transmembrane region" description="Helical" evidence="11">
    <location>
        <begin position="338"/>
        <end position="357"/>
    </location>
</feature>